<evidence type="ECO:0000313" key="5">
    <source>
        <dbReference type="Proteomes" id="UP001501490"/>
    </source>
</evidence>
<dbReference type="Proteomes" id="UP001501490">
    <property type="component" value="Unassembled WGS sequence"/>
</dbReference>
<keyword evidence="5" id="KW-1185">Reference proteome</keyword>
<name>A0ABP6ZCI3_9ACTN</name>
<dbReference type="InterPro" id="IPR036390">
    <property type="entry name" value="WH_DNA-bd_sf"/>
</dbReference>
<evidence type="ECO:0000313" key="4">
    <source>
        <dbReference type="EMBL" id="GAA3605326.1"/>
    </source>
</evidence>
<sequence>MVYRALTPTAQAILGFLSFRSRSGYEIRQAAQRTAGLVWGVSDGQLYPQLHDLHARGLIEPDGAPEGPKSRQRWRLTDAGREALQAWLREPAAPPVLRDEGLLKLLFVDEVGLDVARDLLERRRAGLVALRESVLSLVPGAERGGPDAETGLTGPTLVRAFGLDFLEMSIAWCDQALAQLGRRRRGGNDGADAGDHQASQRAYAGSGPLSAAPS</sequence>
<proteinExistence type="predicted"/>
<feature type="domain" description="Transcription regulator PadR N-terminal" evidence="2">
    <location>
        <begin position="13"/>
        <end position="85"/>
    </location>
</feature>
<evidence type="ECO:0008006" key="6">
    <source>
        <dbReference type="Google" id="ProtNLM"/>
    </source>
</evidence>
<dbReference type="RefSeq" id="WP_344801401.1">
    <property type="nucleotide sequence ID" value="NZ_BAABAB010000003.1"/>
</dbReference>
<feature type="region of interest" description="Disordered" evidence="1">
    <location>
        <begin position="183"/>
        <end position="214"/>
    </location>
</feature>
<dbReference type="InterPro" id="IPR005149">
    <property type="entry name" value="Tscrpt_reg_PadR_N"/>
</dbReference>
<evidence type="ECO:0000259" key="2">
    <source>
        <dbReference type="Pfam" id="PF03551"/>
    </source>
</evidence>
<dbReference type="PANTHER" id="PTHR43252:SF2">
    <property type="entry name" value="TRANSCRIPTION REGULATOR, PADR-LIKE FAMILY"/>
    <property type="match status" value="1"/>
</dbReference>
<evidence type="ECO:0000256" key="1">
    <source>
        <dbReference type="SAM" id="MobiDB-lite"/>
    </source>
</evidence>
<evidence type="ECO:0000259" key="3">
    <source>
        <dbReference type="Pfam" id="PF10400"/>
    </source>
</evidence>
<reference evidence="5" key="1">
    <citation type="journal article" date="2019" name="Int. J. Syst. Evol. Microbiol.">
        <title>The Global Catalogue of Microorganisms (GCM) 10K type strain sequencing project: providing services to taxonomists for standard genome sequencing and annotation.</title>
        <authorList>
            <consortium name="The Broad Institute Genomics Platform"/>
            <consortium name="The Broad Institute Genome Sequencing Center for Infectious Disease"/>
            <person name="Wu L."/>
            <person name="Ma J."/>
        </authorList>
    </citation>
    <scope>NUCLEOTIDE SEQUENCE [LARGE SCALE GENOMIC DNA]</scope>
    <source>
        <strain evidence="5">JCM 16929</strain>
    </source>
</reference>
<dbReference type="InterPro" id="IPR036388">
    <property type="entry name" value="WH-like_DNA-bd_sf"/>
</dbReference>
<dbReference type="Pfam" id="PF10400">
    <property type="entry name" value="Vir_act_alpha_C"/>
    <property type="match status" value="1"/>
</dbReference>
<dbReference type="Gene3D" id="1.10.10.10">
    <property type="entry name" value="Winged helix-like DNA-binding domain superfamily/Winged helix DNA-binding domain"/>
    <property type="match status" value="1"/>
</dbReference>
<comment type="caution">
    <text evidence="4">The sequence shown here is derived from an EMBL/GenBank/DDBJ whole genome shotgun (WGS) entry which is preliminary data.</text>
</comment>
<gene>
    <name evidence="4" type="ORF">GCM10022236_04040</name>
</gene>
<accession>A0ABP6ZCI3</accession>
<dbReference type="SUPFAM" id="SSF46785">
    <property type="entry name" value="Winged helix' DNA-binding domain"/>
    <property type="match status" value="1"/>
</dbReference>
<dbReference type="InterPro" id="IPR018309">
    <property type="entry name" value="Tscrpt_reg_PadR_C"/>
</dbReference>
<dbReference type="EMBL" id="BAABAB010000003">
    <property type="protein sequence ID" value="GAA3605326.1"/>
    <property type="molecule type" value="Genomic_DNA"/>
</dbReference>
<feature type="domain" description="Transcription regulator PadR C-terminal" evidence="3">
    <location>
        <begin position="97"/>
        <end position="180"/>
    </location>
</feature>
<dbReference type="Pfam" id="PF03551">
    <property type="entry name" value="PadR"/>
    <property type="match status" value="1"/>
</dbReference>
<dbReference type="PANTHER" id="PTHR43252">
    <property type="entry name" value="TRANSCRIPTIONAL REGULATOR YQJI"/>
    <property type="match status" value="1"/>
</dbReference>
<organism evidence="4 5">
    <name type="scientific">Microlunatus ginsengisoli</name>
    <dbReference type="NCBI Taxonomy" id="363863"/>
    <lineage>
        <taxon>Bacteria</taxon>
        <taxon>Bacillati</taxon>
        <taxon>Actinomycetota</taxon>
        <taxon>Actinomycetes</taxon>
        <taxon>Propionibacteriales</taxon>
        <taxon>Propionibacteriaceae</taxon>
        <taxon>Microlunatus</taxon>
    </lineage>
</organism>
<protein>
    <recommendedName>
        <fullName evidence="6">PadR family transcriptional regulator</fullName>
    </recommendedName>
</protein>